<accession>A0A1C6SVR7</accession>
<evidence type="ECO:0000313" key="3">
    <source>
        <dbReference type="Proteomes" id="UP000199413"/>
    </source>
</evidence>
<keyword evidence="3" id="KW-1185">Reference proteome</keyword>
<dbReference type="EMBL" id="FMHV01000002">
    <property type="protein sequence ID" value="SCL33215.1"/>
    <property type="molecule type" value="Genomic_DNA"/>
</dbReference>
<dbReference type="Proteomes" id="UP000199413">
    <property type="component" value="Unassembled WGS sequence"/>
</dbReference>
<proteinExistence type="predicted"/>
<gene>
    <name evidence="2" type="ORF">GA0070624_4684</name>
</gene>
<evidence type="ECO:0000313" key="2">
    <source>
        <dbReference type="EMBL" id="SCL33215.1"/>
    </source>
</evidence>
<organism evidence="2 3">
    <name type="scientific">Micromonospora rhizosphaerae</name>
    <dbReference type="NCBI Taxonomy" id="568872"/>
    <lineage>
        <taxon>Bacteria</taxon>
        <taxon>Bacillati</taxon>
        <taxon>Actinomycetota</taxon>
        <taxon>Actinomycetes</taxon>
        <taxon>Micromonosporales</taxon>
        <taxon>Micromonosporaceae</taxon>
        <taxon>Micromonospora</taxon>
    </lineage>
</organism>
<sequence length="71" mass="7838">MSRHDDPNEYGFAGEPTAPEPPPGARPDEQDKAEAVAVPADDFTEPITEAVYEETEEPEEAEEERTAEHRG</sequence>
<dbReference type="RefSeq" id="WP_091344537.1">
    <property type="nucleotide sequence ID" value="NZ_FMHV01000002.1"/>
</dbReference>
<name>A0A1C6SVR7_9ACTN</name>
<feature type="region of interest" description="Disordered" evidence="1">
    <location>
        <begin position="1"/>
        <end position="71"/>
    </location>
</feature>
<dbReference type="AlphaFoldDB" id="A0A1C6SVR7"/>
<evidence type="ECO:0000256" key="1">
    <source>
        <dbReference type="SAM" id="MobiDB-lite"/>
    </source>
</evidence>
<feature type="compositionally biased region" description="Acidic residues" evidence="1">
    <location>
        <begin position="51"/>
        <end position="63"/>
    </location>
</feature>
<reference evidence="3" key="1">
    <citation type="submission" date="2016-06" db="EMBL/GenBank/DDBJ databases">
        <authorList>
            <person name="Varghese N."/>
            <person name="Submissions Spin"/>
        </authorList>
    </citation>
    <scope>NUCLEOTIDE SEQUENCE [LARGE SCALE GENOMIC DNA]</scope>
    <source>
        <strain evidence="3">DSM 45431</strain>
    </source>
</reference>
<protein>
    <submittedName>
        <fullName evidence="2">Uncharacterized protein</fullName>
    </submittedName>
</protein>